<accession>A0ABR2LX66</accession>
<dbReference type="EMBL" id="JBBWWR010000014">
    <property type="protein sequence ID" value="KAK8953423.1"/>
    <property type="molecule type" value="Genomic_DNA"/>
</dbReference>
<evidence type="ECO:0000313" key="2">
    <source>
        <dbReference type="EMBL" id="KAK8953423.1"/>
    </source>
</evidence>
<feature type="region of interest" description="Disordered" evidence="1">
    <location>
        <begin position="1"/>
        <end position="54"/>
    </location>
</feature>
<sequence length="54" mass="5924">MHLNSEEFSAAGFSFSDTTPPSPRSVRPKTKLPIPDFSDYSRSEIAPSSIAPRL</sequence>
<evidence type="ECO:0000313" key="3">
    <source>
        <dbReference type="Proteomes" id="UP001412067"/>
    </source>
</evidence>
<reference evidence="2 3" key="1">
    <citation type="journal article" date="2022" name="Nat. Plants">
        <title>Genomes of leafy and leafless Platanthera orchids illuminate the evolution of mycoheterotrophy.</title>
        <authorList>
            <person name="Li M.H."/>
            <person name="Liu K.W."/>
            <person name="Li Z."/>
            <person name="Lu H.C."/>
            <person name="Ye Q.L."/>
            <person name="Zhang D."/>
            <person name="Wang J.Y."/>
            <person name="Li Y.F."/>
            <person name="Zhong Z.M."/>
            <person name="Liu X."/>
            <person name="Yu X."/>
            <person name="Liu D.K."/>
            <person name="Tu X.D."/>
            <person name="Liu B."/>
            <person name="Hao Y."/>
            <person name="Liao X.Y."/>
            <person name="Jiang Y.T."/>
            <person name="Sun W.H."/>
            <person name="Chen J."/>
            <person name="Chen Y.Q."/>
            <person name="Ai Y."/>
            <person name="Zhai J.W."/>
            <person name="Wu S.S."/>
            <person name="Zhou Z."/>
            <person name="Hsiao Y.Y."/>
            <person name="Wu W.L."/>
            <person name="Chen Y.Y."/>
            <person name="Lin Y.F."/>
            <person name="Hsu J.L."/>
            <person name="Li C.Y."/>
            <person name="Wang Z.W."/>
            <person name="Zhao X."/>
            <person name="Zhong W.Y."/>
            <person name="Ma X.K."/>
            <person name="Ma L."/>
            <person name="Huang J."/>
            <person name="Chen G.Z."/>
            <person name="Huang M.Z."/>
            <person name="Huang L."/>
            <person name="Peng D.H."/>
            <person name="Luo Y.B."/>
            <person name="Zou S.Q."/>
            <person name="Chen S.P."/>
            <person name="Lan S."/>
            <person name="Tsai W.C."/>
            <person name="Van de Peer Y."/>
            <person name="Liu Z.J."/>
        </authorList>
    </citation>
    <scope>NUCLEOTIDE SEQUENCE [LARGE SCALE GENOMIC DNA]</scope>
    <source>
        <strain evidence="2">Lor288</strain>
    </source>
</reference>
<gene>
    <name evidence="2" type="ORF">KSP40_PGU013505</name>
</gene>
<proteinExistence type="predicted"/>
<evidence type="ECO:0000256" key="1">
    <source>
        <dbReference type="SAM" id="MobiDB-lite"/>
    </source>
</evidence>
<name>A0ABR2LX66_9ASPA</name>
<comment type="caution">
    <text evidence="2">The sequence shown here is derived from an EMBL/GenBank/DDBJ whole genome shotgun (WGS) entry which is preliminary data.</text>
</comment>
<feature type="compositionally biased region" description="Low complexity" evidence="1">
    <location>
        <begin position="1"/>
        <end position="16"/>
    </location>
</feature>
<keyword evidence="3" id="KW-1185">Reference proteome</keyword>
<protein>
    <submittedName>
        <fullName evidence="2">Uncharacterized protein</fullName>
    </submittedName>
</protein>
<dbReference type="Proteomes" id="UP001412067">
    <property type="component" value="Unassembled WGS sequence"/>
</dbReference>
<organism evidence="2 3">
    <name type="scientific">Platanthera guangdongensis</name>
    <dbReference type="NCBI Taxonomy" id="2320717"/>
    <lineage>
        <taxon>Eukaryota</taxon>
        <taxon>Viridiplantae</taxon>
        <taxon>Streptophyta</taxon>
        <taxon>Embryophyta</taxon>
        <taxon>Tracheophyta</taxon>
        <taxon>Spermatophyta</taxon>
        <taxon>Magnoliopsida</taxon>
        <taxon>Liliopsida</taxon>
        <taxon>Asparagales</taxon>
        <taxon>Orchidaceae</taxon>
        <taxon>Orchidoideae</taxon>
        <taxon>Orchideae</taxon>
        <taxon>Orchidinae</taxon>
        <taxon>Platanthera</taxon>
    </lineage>
</organism>